<sequence>STKTILIWNPYSRFELEVFGEGADTFTSHHCPINNCFITKNRTWAPLHQFDSIIFNMPPLSLYKFPVDEHRRPEQRYIFFSQEPPTYIGEEVKLFNHRFNWTMSYATHADIRYHYGEIIPLPSAPATHHTRKAYIQSTNNGENFAAGKTKLVAWFVSHCFTQSRREKYVTIMRQYIPVDIYGGCYSLRCPMNESAFLSTEPCYDLLDSSYKFYLAFENSFCNDYVTEKFFDVLQRRIIPIVMGGANYSAIAPPHSYIDALQYSPRELAEYLKLLASDDKLYNEYFWWKPHFQVVKRYPFLAANALCSLCDKLHHNKTESIYHDLAAGW</sequence>
<dbReference type="InterPro" id="IPR001503">
    <property type="entry name" value="Glyco_trans_10"/>
</dbReference>
<keyword evidence="5 12" id="KW-0808">Transferase</keyword>
<keyword evidence="7" id="KW-0735">Signal-anchor</keyword>
<comment type="similarity">
    <text evidence="3 12">Belongs to the glycosyltransferase 10 family.</text>
</comment>
<dbReference type="HOGENOM" id="CLU_032075_3_0_1"/>
<dbReference type="STRING" id="6669.E9H3B9"/>
<reference evidence="15 16" key="1">
    <citation type="journal article" date="2011" name="Science">
        <title>The ecoresponsive genome of Daphnia pulex.</title>
        <authorList>
            <person name="Colbourne J.K."/>
            <person name="Pfrender M.E."/>
            <person name="Gilbert D."/>
            <person name="Thomas W.K."/>
            <person name="Tucker A."/>
            <person name="Oakley T.H."/>
            <person name="Tokishita S."/>
            <person name="Aerts A."/>
            <person name="Arnold G.J."/>
            <person name="Basu M.K."/>
            <person name="Bauer D.J."/>
            <person name="Caceres C.E."/>
            <person name="Carmel L."/>
            <person name="Casola C."/>
            <person name="Choi J.H."/>
            <person name="Detter J.C."/>
            <person name="Dong Q."/>
            <person name="Dusheyko S."/>
            <person name="Eads B.D."/>
            <person name="Frohlich T."/>
            <person name="Geiler-Samerotte K.A."/>
            <person name="Gerlach D."/>
            <person name="Hatcher P."/>
            <person name="Jogdeo S."/>
            <person name="Krijgsveld J."/>
            <person name="Kriventseva E.V."/>
            <person name="Kultz D."/>
            <person name="Laforsch C."/>
            <person name="Lindquist E."/>
            <person name="Lopez J."/>
            <person name="Manak J.R."/>
            <person name="Muller J."/>
            <person name="Pangilinan J."/>
            <person name="Patwardhan R.P."/>
            <person name="Pitluck S."/>
            <person name="Pritham E.J."/>
            <person name="Rechtsteiner A."/>
            <person name="Rho M."/>
            <person name="Rogozin I.B."/>
            <person name="Sakarya O."/>
            <person name="Salamov A."/>
            <person name="Schaack S."/>
            <person name="Shapiro H."/>
            <person name="Shiga Y."/>
            <person name="Skalitzky C."/>
            <person name="Smith Z."/>
            <person name="Souvorov A."/>
            <person name="Sung W."/>
            <person name="Tang Z."/>
            <person name="Tsuchiya D."/>
            <person name="Tu H."/>
            <person name="Vos H."/>
            <person name="Wang M."/>
            <person name="Wolf Y.I."/>
            <person name="Yamagata H."/>
            <person name="Yamada T."/>
            <person name="Ye Y."/>
            <person name="Shaw J.R."/>
            <person name="Andrews J."/>
            <person name="Crease T.J."/>
            <person name="Tang H."/>
            <person name="Lucas S.M."/>
            <person name="Robertson H.M."/>
            <person name="Bork P."/>
            <person name="Koonin E.V."/>
            <person name="Zdobnov E.M."/>
            <person name="Grigoriev I.V."/>
            <person name="Lynch M."/>
            <person name="Boore J.L."/>
        </authorList>
    </citation>
    <scope>NUCLEOTIDE SEQUENCE [LARGE SCALE GENOMIC DNA]</scope>
</reference>
<dbReference type="EC" id="2.4.1.-" evidence="12"/>
<dbReference type="Pfam" id="PF17039">
    <property type="entry name" value="Glyco_tran_10_N"/>
    <property type="match status" value="1"/>
</dbReference>
<dbReference type="Proteomes" id="UP000000305">
    <property type="component" value="Unassembled WGS sequence"/>
</dbReference>
<comment type="pathway">
    <text evidence="2">Protein modification; protein glycosylation.</text>
</comment>
<dbReference type="InParanoid" id="E9H3B9"/>
<keyword evidence="8" id="KW-1133">Transmembrane helix</keyword>
<evidence type="ECO:0000256" key="1">
    <source>
        <dbReference type="ARBA" id="ARBA00004447"/>
    </source>
</evidence>
<dbReference type="InterPro" id="IPR031481">
    <property type="entry name" value="Glyco_tran_10_N"/>
</dbReference>
<keyword evidence="9 12" id="KW-0333">Golgi apparatus</keyword>
<evidence type="ECO:0000256" key="2">
    <source>
        <dbReference type="ARBA" id="ARBA00004922"/>
    </source>
</evidence>
<keyword evidence="11" id="KW-0325">Glycoprotein</keyword>
<evidence type="ECO:0000256" key="12">
    <source>
        <dbReference type="RuleBase" id="RU003832"/>
    </source>
</evidence>
<dbReference type="PhylomeDB" id="E9H3B9"/>
<evidence type="ECO:0000256" key="3">
    <source>
        <dbReference type="ARBA" id="ARBA00008919"/>
    </source>
</evidence>
<feature type="domain" description="Fucosyltransferase C-terminal" evidence="13">
    <location>
        <begin position="147"/>
        <end position="325"/>
    </location>
</feature>
<dbReference type="eggNOG" id="KOG2619">
    <property type="taxonomic scope" value="Eukaryota"/>
</dbReference>
<feature type="non-terminal residue" evidence="15">
    <location>
        <position position="328"/>
    </location>
</feature>
<gene>
    <name evidence="15" type="ORF">DAPPUDRAFT_3751</name>
</gene>
<evidence type="ECO:0000256" key="11">
    <source>
        <dbReference type="ARBA" id="ARBA00023180"/>
    </source>
</evidence>
<organism evidence="15 16">
    <name type="scientific">Daphnia pulex</name>
    <name type="common">Water flea</name>
    <dbReference type="NCBI Taxonomy" id="6669"/>
    <lineage>
        <taxon>Eukaryota</taxon>
        <taxon>Metazoa</taxon>
        <taxon>Ecdysozoa</taxon>
        <taxon>Arthropoda</taxon>
        <taxon>Crustacea</taxon>
        <taxon>Branchiopoda</taxon>
        <taxon>Diplostraca</taxon>
        <taxon>Cladocera</taxon>
        <taxon>Anomopoda</taxon>
        <taxon>Daphniidae</taxon>
        <taxon>Daphnia</taxon>
    </lineage>
</organism>
<dbReference type="Pfam" id="PF00852">
    <property type="entry name" value="Glyco_transf_10"/>
    <property type="match status" value="1"/>
</dbReference>
<keyword evidence="16" id="KW-1185">Reference proteome</keyword>
<evidence type="ECO:0000313" key="15">
    <source>
        <dbReference type="EMBL" id="EFX73734.1"/>
    </source>
</evidence>
<evidence type="ECO:0000256" key="8">
    <source>
        <dbReference type="ARBA" id="ARBA00022989"/>
    </source>
</evidence>
<evidence type="ECO:0000256" key="7">
    <source>
        <dbReference type="ARBA" id="ARBA00022968"/>
    </source>
</evidence>
<proteinExistence type="inferred from homology"/>
<dbReference type="OrthoDB" id="427096at2759"/>
<keyword evidence="6 12" id="KW-0812">Transmembrane</keyword>
<evidence type="ECO:0000256" key="9">
    <source>
        <dbReference type="ARBA" id="ARBA00023034"/>
    </source>
</evidence>
<evidence type="ECO:0000256" key="6">
    <source>
        <dbReference type="ARBA" id="ARBA00022692"/>
    </source>
</evidence>
<dbReference type="EMBL" id="GL732588">
    <property type="protein sequence ID" value="EFX73734.1"/>
    <property type="molecule type" value="Genomic_DNA"/>
</dbReference>
<dbReference type="PANTHER" id="PTHR48438">
    <property type="entry name" value="ALPHA-(1,3)-FUCOSYLTRANSFERASE C-RELATED"/>
    <property type="match status" value="1"/>
</dbReference>
<dbReference type="UniPathway" id="UPA00378"/>
<evidence type="ECO:0000259" key="13">
    <source>
        <dbReference type="Pfam" id="PF00852"/>
    </source>
</evidence>
<keyword evidence="4 12" id="KW-0328">Glycosyltransferase</keyword>
<dbReference type="InterPro" id="IPR055270">
    <property type="entry name" value="Glyco_tran_10_C"/>
</dbReference>
<evidence type="ECO:0000256" key="10">
    <source>
        <dbReference type="ARBA" id="ARBA00023136"/>
    </source>
</evidence>
<dbReference type="AlphaFoldDB" id="E9H3B9"/>
<dbReference type="SUPFAM" id="SSF53756">
    <property type="entry name" value="UDP-Glycosyltransferase/glycogen phosphorylase"/>
    <property type="match status" value="1"/>
</dbReference>
<dbReference type="KEGG" id="dpx:DAPPUDRAFT_3751"/>
<evidence type="ECO:0000259" key="14">
    <source>
        <dbReference type="Pfam" id="PF17039"/>
    </source>
</evidence>
<dbReference type="GO" id="GO:0032580">
    <property type="term" value="C:Golgi cisterna membrane"/>
    <property type="evidence" value="ECO:0007669"/>
    <property type="project" value="UniProtKB-SubCell"/>
</dbReference>
<dbReference type="InterPro" id="IPR038577">
    <property type="entry name" value="GT10-like_C_sf"/>
</dbReference>
<evidence type="ECO:0000256" key="4">
    <source>
        <dbReference type="ARBA" id="ARBA00022676"/>
    </source>
</evidence>
<dbReference type="FunFam" id="3.40.50.11660:FF:000004">
    <property type="entry name" value="Glycoprotein 3-alpha-L-fucosyltransferase A"/>
    <property type="match status" value="1"/>
</dbReference>
<dbReference type="Gene3D" id="3.40.50.11660">
    <property type="entry name" value="Glycosyl transferase family 10, C-terminal domain"/>
    <property type="match status" value="1"/>
</dbReference>
<evidence type="ECO:0000256" key="5">
    <source>
        <dbReference type="ARBA" id="ARBA00022679"/>
    </source>
</evidence>
<dbReference type="OMA" id="MNESAFL"/>
<keyword evidence="10" id="KW-0472">Membrane</keyword>
<protein>
    <recommendedName>
        <fullName evidence="12">Fucosyltransferase</fullName>
        <ecNumber evidence="12">2.4.1.-</ecNumber>
    </recommendedName>
</protein>
<accession>E9H3B9</accession>
<dbReference type="PANTHER" id="PTHR48438:SF1">
    <property type="entry name" value="ALPHA-(1,3)-FUCOSYLTRANSFERASE C-RELATED"/>
    <property type="match status" value="1"/>
</dbReference>
<name>E9H3B9_DAPPU</name>
<evidence type="ECO:0000313" key="16">
    <source>
        <dbReference type="Proteomes" id="UP000000305"/>
    </source>
</evidence>
<feature type="non-terminal residue" evidence="15">
    <location>
        <position position="1"/>
    </location>
</feature>
<dbReference type="GO" id="GO:0046920">
    <property type="term" value="F:alpha-(1-&gt;3)-fucosyltransferase activity"/>
    <property type="evidence" value="ECO:0000318"/>
    <property type="project" value="GO_Central"/>
</dbReference>
<feature type="domain" description="Fucosyltransferase N-terminal" evidence="14">
    <location>
        <begin position="2"/>
        <end position="116"/>
    </location>
</feature>
<comment type="subcellular location">
    <subcellularLocation>
        <location evidence="1 12">Golgi apparatus</location>
        <location evidence="1 12">Golgi stack membrane</location>
        <topology evidence="1 12">Single-pass type II membrane protein</topology>
    </subcellularLocation>
</comment>